<dbReference type="Proteomes" id="UP000245207">
    <property type="component" value="Unassembled WGS sequence"/>
</dbReference>
<proteinExistence type="predicted"/>
<reference evidence="2 3" key="1">
    <citation type="journal article" date="2018" name="Mol. Plant">
        <title>The genome of Artemisia annua provides insight into the evolution of Asteraceae family and artemisinin biosynthesis.</title>
        <authorList>
            <person name="Shen Q."/>
            <person name="Zhang L."/>
            <person name="Liao Z."/>
            <person name="Wang S."/>
            <person name="Yan T."/>
            <person name="Shi P."/>
            <person name="Liu M."/>
            <person name="Fu X."/>
            <person name="Pan Q."/>
            <person name="Wang Y."/>
            <person name="Lv Z."/>
            <person name="Lu X."/>
            <person name="Zhang F."/>
            <person name="Jiang W."/>
            <person name="Ma Y."/>
            <person name="Chen M."/>
            <person name="Hao X."/>
            <person name="Li L."/>
            <person name="Tang Y."/>
            <person name="Lv G."/>
            <person name="Zhou Y."/>
            <person name="Sun X."/>
            <person name="Brodelius P.E."/>
            <person name="Rose J.K.C."/>
            <person name="Tang K."/>
        </authorList>
    </citation>
    <scope>NUCLEOTIDE SEQUENCE [LARGE SCALE GENOMIC DNA]</scope>
    <source>
        <strain evidence="3">cv. Huhao1</strain>
        <tissue evidence="2">Leaf</tissue>
    </source>
</reference>
<accession>A0A2U1QFE0</accession>
<feature type="compositionally biased region" description="Basic and acidic residues" evidence="1">
    <location>
        <begin position="67"/>
        <end position="77"/>
    </location>
</feature>
<feature type="region of interest" description="Disordered" evidence="1">
    <location>
        <begin position="54"/>
        <end position="77"/>
    </location>
</feature>
<evidence type="ECO:0000313" key="2">
    <source>
        <dbReference type="EMBL" id="PWA96726.1"/>
    </source>
</evidence>
<feature type="compositionally biased region" description="Polar residues" evidence="1">
    <location>
        <begin position="7"/>
        <end position="17"/>
    </location>
</feature>
<feature type="region of interest" description="Disordered" evidence="1">
    <location>
        <begin position="1"/>
        <end position="24"/>
    </location>
</feature>
<evidence type="ECO:0000256" key="1">
    <source>
        <dbReference type="SAM" id="MobiDB-lite"/>
    </source>
</evidence>
<sequence>MAEIQFVQDSTKPMTTENSREGGDNMIELCGSTEVNQESKTTEPLITMVTKTMDEEKSGESYTSSGEVKDNGDKGVHVTDSDVVDGYGGENLPQTHSILKDLNAKNTGTCIGVPESANNQDIRKTMWAGDQSRVQEKDVPFHGPRKQLIGRLIFVADLKVPVGFDLRAFEGLNCDLEREQKRRTCNPGINYHQSGRNWNISGLINHVFQHFELLADGHVKRVVQRRVWDPGITHDDILKQHLEDKGPFVGLMHHV</sequence>
<dbReference type="EMBL" id="PKPP01000163">
    <property type="protein sequence ID" value="PWA96726.1"/>
    <property type="molecule type" value="Genomic_DNA"/>
</dbReference>
<organism evidence="2 3">
    <name type="scientific">Artemisia annua</name>
    <name type="common">Sweet wormwood</name>
    <dbReference type="NCBI Taxonomy" id="35608"/>
    <lineage>
        <taxon>Eukaryota</taxon>
        <taxon>Viridiplantae</taxon>
        <taxon>Streptophyta</taxon>
        <taxon>Embryophyta</taxon>
        <taxon>Tracheophyta</taxon>
        <taxon>Spermatophyta</taxon>
        <taxon>Magnoliopsida</taxon>
        <taxon>eudicotyledons</taxon>
        <taxon>Gunneridae</taxon>
        <taxon>Pentapetalae</taxon>
        <taxon>asterids</taxon>
        <taxon>campanulids</taxon>
        <taxon>Asterales</taxon>
        <taxon>Asteraceae</taxon>
        <taxon>Asteroideae</taxon>
        <taxon>Anthemideae</taxon>
        <taxon>Artemisiinae</taxon>
        <taxon>Artemisia</taxon>
    </lineage>
</organism>
<dbReference type="AlphaFoldDB" id="A0A2U1QFE0"/>
<evidence type="ECO:0000313" key="3">
    <source>
        <dbReference type="Proteomes" id="UP000245207"/>
    </source>
</evidence>
<gene>
    <name evidence="2" type="ORF">CTI12_AA036830</name>
</gene>
<keyword evidence="3" id="KW-1185">Reference proteome</keyword>
<comment type="caution">
    <text evidence="2">The sequence shown here is derived from an EMBL/GenBank/DDBJ whole genome shotgun (WGS) entry which is preliminary data.</text>
</comment>
<protein>
    <submittedName>
        <fullName evidence="2">Uncharacterized protein</fullName>
    </submittedName>
</protein>
<name>A0A2U1QFE0_ARTAN</name>